<dbReference type="AlphaFoldDB" id="A0A2P2JW60"/>
<protein>
    <submittedName>
        <fullName evidence="1">Uncharacterized protein</fullName>
    </submittedName>
</protein>
<accession>A0A2P2JW60</accession>
<evidence type="ECO:0000313" key="1">
    <source>
        <dbReference type="EMBL" id="MBW97693.1"/>
    </source>
</evidence>
<sequence length="47" mass="5306">MVNCFVLNALQINRLNILNLHQKVIFLTEHVEQGLLLAFIAASDTLN</sequence>
<proteinExistence type="predicted"/>
<reference evidence="1" key="1">
    <citation type="submission" date="2018-02" db="EMBL/GenBank/DDBJ databases">
        <title>Rhizophora mucronata_Transcriptome.</title>
        <authorList>
            <person name="Meera S.P."/>
            <person name="Sreeshan A."/>
            <person name="Augustine A."/>
        </authorList>
    </citation>
    <scope>NUCLEOTIDE SEQUENCE</scope>
    <source>
        <tissue evidence="1">Leaf</tissue>
    </source>
</reference>
<organism evidence="1">
    <name type="scientific">Rhizophora mucronata</name>
    <name type="common">Asiatic mangrove</name>
    <dbReference type="NCBI Taxonomy" id="61149"/>
    <lineage>
        <taxon>Eukaryota</taxon>
        <taxon>Viridiplantae</taxon>
        <taxon>Streptophyta</taxon>
        <taxon>Embryophyta</taxon>
        <taxon>Tracheophyta</taxon>
        <taxon>Spermatophyta</taxon>
        <taxon>Magnoliopsida</taxon>
        <taxon>eudicotyledons</taxon>
        <taxon>Gunneridae</taxon>
        <taxon>Pentapetalae</taxon>
        <taxon>rosids</taxon>
        <taxon>fabids</taxon>
        <taxon>Malpighiales</taxon>
        <taxon>Rhizophoraceae</taxon>
        <taxon>Rhizophora</taxon>
    </lineage>
</organism>
<dbReference type="EMBL" id="GGEC01017210">
    <property type="protein sequence ID" value="MBW97693.1"/>
    <property type="molecule type" value="Transcribed_RNA"/>
</dbReference>
<name>A0A2P2JW60_RHIMU</name>